<gene>
    <name evidence="2" type="ORF">HNR73_004145</name>
</gene>
<feature type="transmembrane region" description="Helical" evidence="1">
    <location>
        <begin position="56"/>
        <end position="78"/>
    </location>
</feature>
<reference evidence="2 3" key="1">
    <citation type="submission" date="2020-08" db="EMBL/GenBank/DDBJ databases">
        <title>Genomic Encyclopedia of Type Strains, Phase IV (KMG-IV): sequencing the most valuable type-strain genomes for metagenomic binning, comparative biology and taxonomic classification.</title>
        <authorList>
            <person name="Goeker M."/>
        </authorList>
    </citation>
    <scope>NUCLEOTIDE SEQUENCE [LARGE SCALE GENOMIC DNA]</scope>
    <source>
        <strain evidence="2 3">YIM 65646</strain>
    </source>
</reference>
<keyword evidence="1" id="KW-0472">Membrane</keyword>
<keyword evidence="1" id="KW-1133">Transmembrane helix</keyword>
<name>A0A841FSJ0_9ACTN</name>
<dbReference type="RefSeq" id="WP_184789104.1">
    <property type="nucleotide sequence ID" value="NZ_BONT01000046.1"/>
</dbReference>
<evidence type="ECO:0000256" key="1">
    <source>
        <dbReference type="SAM" id="Phobius"/>
    </source>
</evidence>
<comment type="caution">
    <text evidence="2">The sequence shown here is derived from an EMBL/GenBank/DDBJ whole genome shotgun (WGS) entry which is preliminary data.</text>
</comment>
<evidence type="ECO:0000313" key="3">
    <source>
        <dbReference type="Proteomes" id="UP000548476"/>
    </source>
</evidence>
<keyword evidence="3" id="KW-1185">Reference proteome</keyword>
<dbReference type="AlphaFoldDB" id="A0A841FSJ0"/>
<proteinExistence type="predicted"/>
<keyword evidence="1" id="KW-0812">Transmembrane</keyword>
<organism evidence="2 3">
    <name type="scientific">Phytomonospora endophytica</name>
    <dbReference type="NCBI Taxonomy" id="714109"/>
    <lineage>
        <taxon>Bacteria</taxon>
        <taxon>Bacillati</taxon>
        <taxon>Actinomycetota</taxon>
        <taxon>Actinomycetes</taxon>
        <taxon>Micromonosporales</taxon>
        <taxon>Micromonosporaceae</taxon>
        <taxon>Phytomonospora</taxon>
    </lineage>
</organism>
<protein>
    <submittedName>
        <fullName evidence="2">Uncharacterized protein</fullName>
    </submittedName>
</protein>
<sequence length="189" mass="19518">MRLGRQQSSARWTIALLLVVVLAPVLLCVLGTVAVQPATAADVAQGLITFARNMGALGVVLLAALVILPIAGLVYGIARLTKGRGIPVHLKGTVLIVDKSSVDLATALQVWIDESPVHGGVIVPHLNARRSDGPVVRLPLGSHKGGLPAGDLAALAHAIDAGVRGTAASALQATDTANRLREWSLGRRP</sequence>
<accession>A0A841FSJ0</accession>
<dbReference type="Proteomes" id="UP000548476">
    <property type="component" value="Unassembled WGS sequence"/>
</dbReference>
<evidence type="ECO:0000313" key="2">
    <source>
        <dbReference type="EMBL" id="MBB6036277.1"/>
    </source>
</evidence>
<dbReference type="EMBL" id="JACHGT010000008">
    <property type="protein sequence ID" value="MBB6036277.1"/>
    <property type="molecule type" value="Genomic_DNA"/>
</dbReference>